<reference evidence="4" key="1">
    <citation type="submission" date="2021-06" db="EMBL/GenBank/DDBJ databases">
        <authorList>
            <person name="Kallberg Y."/>
            <person name="Tangrot J."/>
            <person name="Rosling A."/>
        </authorList>
    </citation>
    <scope>NUCLEOTIDE SEQUENCE</scope>
    <source>
        <strain evidence="4">BR232B</strain>
    </source>
</reference>
<dbReference type="GO" id="GO:0008270">
    <property type="term" value="F:zinc ion binding"/>
    <property type="evidence" value="ECO:0007669"/>
    <property type="project" value="UniProtKB-KW"/>
</dbReference>
<keyword evidence="1" id="KW-0863">Zinc-finger</keyword>
<dbReference type="EMBL" id="CAJVPI010000296">
    <property type="protein sequence ID" value="CAG8515183.1"/>
    <property type="molecule type" value="Genomic_DNA"/>
</dbReference>
<organism evidence="4 5">
    <name type="scientific">Paraglomus brasilianum</name>
    <dbReference type="NCBI Taxonomy" id="144538"/>
    <lineage>
        <taxon>Eukaryota</taxon>
        <taxon>Fungi</taxon>
        <taxon>Fungi incertae sedis</taxon>
        <taxon>Mucoromycota</taxon>
        <taxon>Glomeromycotina</taxon>
        <taxon>Glomeromycetes</taxon>
        <taxon>Paraglomerales</taxon>
        <taxon>Paraglomeraceae</taxon>
        <taxon>Paraglomus</taxon>
    </lineage>
</organism>
<keyword evidence="2" id="KW-0175">Coiled coil</keyword>
<gene>
    <name evidence="4" type="ORF">PBRASI_LOCUS3327</name>
</gene>
<comment type="caution">
    <text evidence="4">The sequence shown here is derived from an EMBL/GenBank/DDBJ whole genome shotgun (WGS) entry which is preliminary data.</text>
</comment>
<dbReference type="SMART" id="SM00355">
    <property type="entry name" value="ZnF_C2H2"/>
    <property type="match status" value="3"/>
</dbReference>
<feature type="coiled-coil region" evidence="2">
    <location>
        <begin position="131"/>
        <end position="186"/>
    </location>
</feature>
<protein>
    <submittedName>
        <fullName evidence="4">10647_t:CDS:1</fullName>
    </submittedName>
</protein>
<dbReference type="AlphaFoldDB" id="A0A9N9A104"/>
<dbReference type="PROSITE" id="PS50157">
    <property type="entry name" value="ZINC_FINGER_C2H2_2"/>
    <property type="match status" value="1"/>
</dbReference>
<dbReference type="Gene3D" id="3.30.160.60">
    <property type="entry name" value="Classic Zinc Finger"/>
    <property type="match status" value="1"/>
</dbReference>
<keyword evidence="1" id="KW-0479">Metal-binding</keyword>
<evidence type="ECO:0000313" key="4">
    <source>
        <dbReference type="EMBL" id="CAG8515183.1"/>
    </source>
</evidence>
<accession>A0A9N9A104</accession>
<evidence type="ECO:0000259" key="3">
    <source>
        <dbReference type="PROSITE" id="PS50157"/>
    </source>
</evidence>
<dbReference type="OrthoDB" id="10293449at2759"/>
<dbReference type="InterPro" id="IPR013087">
    <property type="entry name" value="Znf_C2H2_type"/>
</dbReference>
<feature type="domain" description="C2H2-type" evidence="3">
    <location>
        <begin position="251"/>
        <end position="281"/>
    </location>
</feature>
<dbReference type="PROSITE" id="PS00028">
    <property type="entry name" value="ZINC_FINGER_C2H2_1"/>
    <property type="match status" value="2"/>
</dbReference>
<proteinExistence type="predicted"/>
<evidence type="ECO:0000256" key="1">
    <source>
        <dbReference type="PROSITE-ProRule" id="PRU00042"/>
    </source>
</evidence>
<keyword evidence="1" id="KW-0862">Zinc</keyword>
<sequence>MSHDSPFVSSQFSLLFLPPMFGGQSYSMPTRRQAKKRPPIVHLPYLKTHKCNWLRCKYYFLTPQELVGHIQNKHLEKLLTISVFTCKWNNCEEFKLSQNELLGHIRETHLKYRGVRGEGRGEEDSGTKKKLRNLQVENANLRTRLKSNEKKIFLLRNQYESNKSNLDDILNELARCRESIDIIQKQNRAYDDLVRREWAEEQCHNIKDVYMDEQTMDNVFESEARIKRDWDTDVDMSPPSSDVDPSCKGSFRCSWKNCGQLFIDKASLKAHVRWIHISNSQLQSPANQ</sequence>
<name>A0A9N9A104_9GLOM</name>
<evidence type="ECO:0000256" key="2">
    <source>
        <dbReference type="SAM" id="Coils"/>
    </source>
</evidence>
<evidence type="ECO:0000313" key="5">
    <source>
        <dbReference type="Proteomes" id="UP000789739"/>
    </source>
</evidence>
<keyword evidence="5" id="KW-1185">Reference proteome</keyword>
<dbReference type="SUPFAM" id="SSF57667">
    <property type="entry name" value="beta-beta-alpha zinc fingers"/>
    <property type="match status" value="1"/>
</dbReference>
<dbReference type="Proteomes" id="UP000789739">
    <property type="component" value="Unassembled WGS sequence"/>
</dbReference>
<dbReference type="InterPro" id="IPR036236">
    <property type="entry name" value="Znf_C2H2_sf"/>
</dbReference>